<comment type="caution">
    <text evidence="9">The sequence shown here is derived from an EMBL/GenBank/DDBJ whole genome shotgun (WGS) entry which is preliminary data.</text>
</comment>
<evidence type="ECO:0008006" key="11">
    <source>
        <dbReference type="Google" id="ProtNLM"/>
    </source>
</evidence>
<dbReference type="GO" id="GO:0016705">
    <property type="term" value="F:oxidoreductase activity, acting on paired donors, with incorporation or reduction of molecular oxygen"/>
    <property type="evidence" value="ECO:0007669"/>
    <property type="project" value="InterPro"/>
</dbReference>
<protein>
    <recommendedName>
        <fullName evidence="11">Cytochrome P450</fullName>
    </recommendedName>
</protein>
<dbReference type="SUPFAM" id="SSF48264">
    <property type="entry name" value="Cytochrome P450"/>
    <property type="match status" value="1"/>
</dbReference>
<name>A0A819LF01_9BILA</name>
<dbReference type="Pfam" id="PF00067">
    <property type="entry name" value="p450"/>
    <property type="match status" value="1"/>
</dbReference>
<keyword evidence="2 7" id="KW-0349">Heme</keyword>
<dbReference type="PRINTS" id="PR00385">
    <property type="entry name" value="P450"/>
</dbReference>
<sequence length="269" mass="31196">SVTALMKKLTEQYQSGQSFDIYAFLKRFTMDTIWSCGFGLDTDMQNNPNDRYLIQSQRVFSAEYLLMIAGYETTSTALAYVSYVLATHPDEQLKLQEDIDTYFNLDTDNEIPSYEMISKMDYLDMFIRETLRMYPIIPGVINRQSTKDFQIDNFGTIPAGTIVNIDMYTLHFDPDLWGPVDPNTFYPERFATKRHPLAWIPFGIGPRSCVGMRFALMEMKLVLARLLKTYSIIDCGEQTYRATDQLEEVTVISPKNIIIRLQHRDEKMV</sequence>
<dbReference type="InterPro" id="IPR036396">
    <property type="entry name" value="Cyt_P450_sf"/>
</dbReference>
<evidence type="ECO:0000256" key="5">
    <source>
        <dbReference type="ARBA" id="ARBA00023004"/>
    </source>
</evidence>
<dbReference type="InterPro" id="IPR002401">
    <property type="entry name" value="Cyt_P450_E_grp-I"/>
</dbReference>
<dbReference type="PANTHER" id="PTHR24302:SF15">
    <property type="entry name" value="FATTY-ACID PEROXYGENASE"/>
    <property type="match status" value="1"/>
</dbReference>
<dbReference type="PANTHER" id="PTHR24302">
    <property type="entry name" value="CYTOCHROME P450 FAMILY 3"/>
    <property type="match status" value="1"/>
</dbReference>
<keyword evidence="5 7" id="KW-0408">Iron</keyword>
<accession>A0A819LF01</accession>
<dbReference type="GO" id="GO:0008395">
    <property type="term" value="F:steroid hydroxylase activity"/>
    <property type="evidence" value="ECO:0007669"/>
    <property type="project" value="TreeGrafter"/>
</dbReference>
<dbReference type="PROSITE" id="PS00086">
    <property type="entry name" value="CYTOCHROME_P450"/>
    <property type="match status" value="1"/>
</dbReference>
<evidence type="ECO:0000256" key="6">
    <source>
        <dbReference type="ARBA" id="ARBA00043906"/>
    </source>
</evidence>
<dbReference type="PRINTS" id="PR00463">
    <property type="entry name" value="EP450I"/>
</dbReference>
<feature type="binding site" description="axial binding residue" evidence="7">
    <location>
        <position position="209"/>
    </location>
    <ligand>
        <name>heme</name>
        <dbReference type="ChEBI" id="CHEBI:30413"/>
    </ligand>
    <ligandPart>
        <name>Fe</name>
        <dbReference type="ChEBI" id="CHEBI:18248"/>
    </ligandPart>
</feature>
<gene>
    <name evidence="9" type="ORF">FNK824_LOCUS24025</name>
</gene>
<evidence type="ECO:0000256" key="8">
    <source>
        <dbReference type="RuleBase" id="RU000461"/>
    </source>
</evidence>
<feature type="non-terminal residue" evidence="9">
    <location>
        <position position="1"/>
    </location>
</feature>
<dbReference type="GO" id="GO:0020037">
    <property type="term" value="F:heme binding"/>
    <property type="evidence" value="ECO:0007669"/>
    <property type="project" value="InterPro"/>
</dbReference>
<evidence type="ECO:0000256" key="3">
    <source>
        <dbReference type="ARBA" id="ARBA00022723"/>
    </source>
</evidence>
<dbReference type="InterPro" id="IPR001128">
    <property type="entry name" value="Cyt_P450"/>
</dbReference>
<dbReference type="InterPro" id="IPR017972">
    <property type="entry name" value="Cyt_P450_CS"/>
</dbReference>
<comment type="function">
    <text evidence="6">Cytochromes P450 are a group of heme-thiolate monooxygenases. They oxidize a variety of structurally unrelated compounds, including steroids, fatty acids, and xenobiotics.</text>
</comment>
<evidence type="ECO:0000256" key="7">
    <source>
        <dbReference type="PIRSR" id="PIRSR602401-1"/>
    </source>
</evidence>
<keyword evidence="4 8" id="KW-0560">Oxidoreductase</keyword>
<comment type="cofactor">
    <cofactor evidence="7">
        <name>heme</name>
        <dbReference type="ChEBI" id="CHEBI:30413"/>
    </cofactor>
</comment>
<dbReference type="GO" id="GO:0005506">
    <property type="term" value="F:iron ion binding"/>
    <property type="evidence" value="ECO:0007669"/>
    <property type="project" value="InterPro"/>
</dbReference>
<reference evidence="9" key="1">
    <citation type="submission" date="2021-02" db="EMBL/GenBank/DDBJ databases">
        <authorList>
            <person name="Nowell W R."/>
        </authorList>
    </citation>
    <scope>NUCLEOTIDE SEQUENCE</scope>
</reference>
<evidence type="ECO:0000313" key="10">
    <source>
        <dbReference type="Proteomes" id="UP000663874"/>
    </source>
</evidence>
<evidence type="ECO:0000313" key="9">
    <source>
        <dbReference type="EMBL" id="CAF3965427.1"/>
    </source>
</evidence>
<evidence type="ECO:0000256" key="2">
    <source>
        <dbReference type="ARBA" id="ARBA00022617"/>
    </source>
</evidence>
<organism evidence="9 10">
    <name type="scientific">Rotaria sordida</name>
    <dbReference type="NCBI Taxonomy" id="392033"/>
    <lineage>
        <taxon>Eukaryota</taxon>
        <taxon>Metazoa</taxon>
        <taxon>Spiralia</taxon>
        <taxon>Gnathifera</taxon>
        <taxon>Rotifera</taxon>
        <taxon>Eurotatoria</taxon>
        <taxon>Bdelloidea</taxon>
        <taxon>Philodinida</taxon>
        <taxon>Philodinidae</taxon>
        <taxon>Rotaria</taxon>
    </lineage>
</organism>
<keyword evidence="8" id="KW-0503">Monooxygenase</keyword>
<evidence type="ECO:0000256" key="1">
    <source>
        <dbReference type="ARBA" id="ARBA00010617"/>
    </source>
</evidence>
<proteinExistence type="inferred from homology"/>
<keyword evidence="3 7" id="KW-0479">Metal-binding</keyword>
<evidence type="ECO:0000256" key="4">
    <source>
        <dbReference type="ARBA" id="ARBA00023002"/>
    </source>
</evidence>
<comment type="similarity">
    <text evidence="1 8">Belongs to the cytochrome P450 family.</text>
</comment>
<dbReference type="AlphaFoldDB" id="A0A819LF01"/>
<dbReference type="EMBL" id="CAJOBE010005228">
    <property type="protein sequence ID" value="CAF3965427.1"/>
    <property type="molecule type" value="Genomic_DNA"/>
</dbReference>
<dbReference type="Proteomes" id="UP000663874">
    <property type="component" value="Unassembled WGS sequence"/>
</dbReference>
<dbReference type="InterPro" id="IPR050705">
    <property type="entry name" value="Cytochrome_P450_3A"/>
</dbReference>
<dbReference type="Gene3D" id="1.10.630.10">
    <property type="entry name" value="Cytochrome P450"/>
    <property type="match status" value="2"/>
</dbReference>